<keyword evidence="1" id="KW-0560">Oxidoreductase</keyword>
<dbReference type="PANTHER" id="PTHR43157:SF31">
    <property type="entry name" value="PHOSPHATIDYLINOSITOL-GLYCAN BIOSYNTHESIS CLASS F PROTEIN"/>
    <property type="match status" value="1"/>
</dbReference>
<evidence type="ECO:0008006" key="5">
    <source>
        <dbReference type="Google" id="ProtNLM"/>
    </source>
</evidence>
<dbReference type="CDD" id="cd00882">
    <property type="entry name" value="Ras_like_GTPase"/>
    <property type="match status" value="1"/>
</dbReference>
<name>A0A8H5HI84_9AGAR</name>
<evidence type="ECO:0000313" key="4">
    <source>
        <dbReference type="Proteomes" id="UP000565441"/>
    </source>
</evidence>
<dbReference type="SUPFAM" id="SSF51735">
    <property type="entry name" value="NAD(P)-binding Rossmann-fold domains"/>
    <property type="match status" value="1"/>
</dbReference>
<evidence type="ECO:0000313" key="3">
    <source>
        <dbReference type="EMBL" id="KAF5383770.1"/>
    </source>
</evidence>
<sequence>MGKLTFTGFIRSQWSILPPLVTADLTGKTVMVIGANTGLGFEASKHFASMNPARLILACRNQAKGEAAIERLQNETKYPSAELWITDLMKFSSVVGFADKFEKDGGRLDILVENAACAPTEYDATPDGWETTLQVNCLSLSLLALRLLPQMIQTSEKYATRPRLVVVTSEVHFWSNIEKSVLEGNEIYKTLGSKEYCTPTIMAGRYNDSKLLNVMFYQELNERLSHFPVIVNGVNPGYCYSELRRKFTGVRAVFDRVMEKALARTTEEGGRQLVYAAVGGAEDEDKMRGAYISSSQVSEASDFAIGPEGKAVQKRLWDEMMGILVKIDPRLREISDKPCWLTRSRKRRKQRASPPRRPHPEPNEGSPLSHSYCYSSAQRYAKNNPSQIHLPAMSENDSRRGDVPADVAERLRKEAGRFRILIIGRANAGKTTILQKVCNTTEDPEIFDSKGNKVDLATVDPSGKRGMHDINNELVFRSNPGFIFQDSRGFESGGVKELEAVKNFITKRAQMDKLREQLHVIWYCLPMDNDRLVTRAEEFFFNECGTGKVILIFTKFDGFVVSTFGKLLNQSNDVEQAHALAQKKAIADFDRLRPGLDVYKHKYPPKGYVCLQDMDKLQATCKDLIEQTSLALDDRTLIQVFVSMQQSTAGLSTKYGIE</sequence>
<feature type="region of interest" description="Disordered" evidence="2">
    <location>
        <begin position="342"/>
        <end position="371"/>
    </location>
</feature>
<organism evidence="3 4">
    <name type="scientific">Tricholomella constricta</name>
    <dbReference type="NCBI Taxonomy" id="117010"/>
    <lineage>
        <taxon>Eukaryota</taxon>
        <taxon>Fungi</taxon>
        <taxon>Dikarya</taxon>
        <taxon>Basidiomycota</taxon>
        <taxon>Agaricomycotina</taxon>
        <taxon>Agaricomycetes</taxon>
        <taxon>Agaricomycetidae</taxon>
        <taxon>Agaricales</taxon>
        <taxon>Tricholomatineae</taxon>
        <taxon>Lyophyllaceae</taxon>
        <taxon>Tricholomella</taxon>
    </lineage>
</organism>
<proteinExistence type="predicted"/>
<dbReference type="GO" id="GO:0016491">
    <property type="term" value="F:oxidoreductase activity"/>
    <property type="evidence" value="ECO:0007669"/>
    <property type="project" value="UniProtKB-KW"/>
</dbReference>
<protein>
    <recommendedName>
        <fullName evidence="5">G domain-containing protein</fullName>
    </recommendedName>
</protein>
<dbReference type="EMBL" id="JAACJP010000006">
    <property type="protein sequence ID" value="KAF5383770.1"/>
    <property type="molecule type" value="Genomic_DNA"/>
</dbReference>
<evidence type="ECO:0000256" key="2">
    <source>
        <dbReference type="SAM" id="MobiDB-lite"/>
    </source>
</evidence>
<dbReference type="OrthoDB" id="542013at2759"/>
<dbReference type="InterPro" id="IPR002347">
    <property type="entry name" value="SDR_fam"/>
</dbReference>
<feature type="compositionally biased region" description="Basic residues" evidence="2">
    <location>
        <begin position="343"/>
        <end position="357"/>
    </location>
</feature>
<dbReference type="Proteomes" id="UP000565441">
    <property type="component" value="Unassembled WGS sequence"/>
</dbReference>
<dbReference type="Pfam" id="PF00106">
    <property type="entry name" value="adh_short"/>
    <property type="match status" value="1"/>
</dbReference>
<reference evidence="3 4" key="1">
    <citation type="journal article" date="2020" name="ISME J.">
        <title>Uncovering the hidden diversity of litter-decomposition mechanisms in mushroom-forming fungi.</title>
        <authorList>
            <person name="Floudas D."/>
            <person name="Bentzer J."/>
            <person name="Ahren D."/>
            <person name="Johansson T."/>
            <person name="Persson P."/>
            <person name="Tunlid A."/>
        </authorList>
    </citation>
    <scope>NUCLEOTIDE SEQUENCE [LARGE SCALE GENOMIC DNA]</scope>
    <source>
        <strain evidence="3 4">CBS 661.87</strain>
    </source>
</reference>
<evidence type="ECO:0000256" key="1">
    <source>
        <dbReference type="ARBA" id="ARBA00023002"/>
    </source>
</evidence>
<comment type="caution">
    <text evidence="3">The sequence shown here is derived from an EMBL/GenBank/DDBJ whole genome shotgun (WGS) entry which is preliminary data.</text>
</comment>
<dbReference type="SUPFAM" id="SSF52540">
    <property type="entry name" value="P-loop containing nucleoside triphosphate hydrolases"/>
    <property type="match status" value="1"/>
</dbReference>
<gene>
    <name evidence="3" type="ORF">D9615_003778</name>
</gene>
<keyword evidence="4" id="KW-1185">Reference proteome</keyword>
<dbReference type="PANTHER" id="PTHR43157">
    <property type="entry name" value="PHOSPHATIDYLINOSITOL-GLYCAN BIOSYNTHESIS CLASS F PROTEIN-RELATED"/>
    <property type="match status" value="1"/>
</dbReference>
<dbReference type="Gene3D" id="3.40.50.300">
    <property type="entry name" value="P-loop containing nucleotide triphosphate hydrolases"/>
    <property type="match status" value="1"/>
</dbReference>
<dbReference type="InterPro" id="IPR036291">
    <property type="entry name" value="NAD(P)-bd_dom_sf"/>
</dbReference>
<dbReference type="PRINTS" id="PR00081">
    <property type="entry name" value="GDHRDH"/>
</dbReference>
<dbReference type="AlphaFoldDB" id="A0A8H5HI84"/>
<accession>A0A8H5HI84</accession>
<dbReference type="Gene3D" id="3.40.50.720">
    <property type="entry name" value="NAD(P)-binding Rossmann-like Domain"/>
    <property type="match status" value="1"/>
</dbReference>
<dbReference type="InterPro" id="IPR027417">
    <property type="entry name" value="P-loop_NTPase"/>
</dbReference>